<dbReference type="PANTHER" id="PTHR43649:SF12">
    <property type="entry name" value="DIACETYLCHITOBIOSE BINDING PROTEIN DASA"/>
    <property type="match status" value="1"/>
</dbReference>
<dbReference type="AlphaFoldDB" id="A0AAX3MVS4"/>
<evidence type="ECO:0000313" key="4">
    <source>
        <dbReference type="Proteomes" id="UP001220962"/>
    </source>
</evidence>
<dbReference type="Proteomes" id="UP001221519">
    <property type="component" value="Chromosome"/>
</dbReference>
<evidence type="ECO:0000313" key="5">
    <source>
        <dbReference type="Proteomes" id="UP001221519"/>
    </source>
</evidence>
<accession>A0AAX3MVS4</accession>
<dbReference type="Proteomes" id="UP001220962">
    <property type="component" value="Chromosome"/>
</dbReference>
<dbReference type="PROSITE" id="PS51257">
    <property type="entry name" value="PROKAR_LIPOPROTEIN"/>
    <property type="match status" value="1"/>
</dbReference>
<organism evidence="2 4">
    <name type="scientific">Paenibacillus urinalis</name>
    <dbReference type="NCBI Taxonomy" id="521520"/>
    <lineage>
        <taxon>Bacteria</taxon>
        <taxon>Bacillati</taxon>
        <taxon>Bacillota</taxon>
        <taxon>Bacilli</taxon>
        <taxon>Bacillales</taxon>
        <taxon>Paenibacillaceae</taxon>
        <taxon>Paenibacillus</taxon>
    </lineage>
</organism>
<dbReference type="InterPro" id="IPR006059">
    <property type="entry name" value="SBP"/>
</dbReference>
<dbReference type="EMBL" id="CP118101">
    <property type="protein sequence ID" value="WDH80994.1"/>
    <property type="molecule type" value="Genomic_DNA"/>
</dbReference>
<dbReference type="RefSeq" id="WP_047910537.1">
    <property type="nucleotide sequence ID" value="NZ_CP118101.1"/>
</dbReference>
<reference evidence="2 5" key="1">
    <citation type="submission" date="2023-02" db="EMBL/GenBank/DDBJ databases">
        <title>Pathogen: clinical or host-associated sample.</title>
        <authorList>
            <person name="Hergert J."/>
            <person name="Casey R."/>
            <person name="Wagner J."/>
            <person name="Young E.L."/>
            <person name="Oakeson K.F."/>
        </authorList>
    </citation>
    <scope>NUCLEOTIDE SEQUENCE</scope>
    <source>
        <strain evidence="3 5">2022CK-00829</strain>
        <strain evidence="2">2022CK-00830</strain>
    </source>
</reference>
<gene>
    <name evidence="2" type="ORF">PUW23_15785</name>
    <name evidence="3" type="ORF">PUW25_15610</name>
</gene>
<feature type="chain" id="PRO_5043847616" evidence="1">
    <location>
        <begin position="21"/>
        <end position="445"/>
    </location>
</feature>
<name>A0AAX3MVS4_9BACL</name>
<proteinExistence type="predicted"/>
<keyword evidence="5" id="KW-1185">Reference proteome</keyword>
<keyword evidence="1" id="KW-0732">Signal</keyword>
<dbReference type="Gene3D" id="3.40.190.10">
    <property type="entry name" value="Periplasmic binding protein-like II"/>
    <property type="match status" value="2"/>
</dbReference>
<dbReference type="PANTHER" id="PTHR43649">
    <property type="entry name" value="ARABINOSE-BINDING PROTEIN-RELATED"/>
    <property type="match status" value="1"/>
</dbReference>
<sequence length="445" mass="48207">MKKAPMILALILALSSGLTACGGPTDSETMSGDEDKMTITVMHRYQKSNIGKSPEDTAVLDGLDRFRKDYPDIEVVEEQLQNEDYSIKAQALAAADDMPDVFIVPGSWMTNFVNNEIVLPLDTELGKRPEWRDGYRPGTLDAGTRNGQVYGIPIAAGPTHLIYYNAELFSEAGFTEFPTSWGELMQAGQRLADKGINLFSYGDKSKGYAISSWISALTDRFTGPEWTESILAKDGAKFTDDGFVEAVTIMSDLASAGYLNKDLNSIDTETMVNYYFEGRSAAFVSGIWSAMNIVNNAPSHIKETTRVAVFPGVEAGLGHALSSSGGAGVYYSINSKVEPGKKLDAMMTLLEYLTGADSAKLMAEVGGFPAYDPGTFDTSKLHPIALAAYEASAAAEATKIFDLWFDASIVEVINTEIQGVMAGSITPEKFAESTQRAYETFLNKP</sequence>
<dbReference type="InterPro" id="IPR050490">
    <property type="entry name" value="Bact_solute-bd_prot1"/>
</dbReference>
<dbReference type="EMBL" id="CP118108">
    <property type="protein sequence ID" value="WDI00708.1"/>
    <property type="molecule type" value="Genomic_DNA"/>
</dbReference>
<evidence type="ECO:0000256" key="1">
    <source>
        <dbReference type="SAM" id="SignalP"/>
    </source>
</evidence>
<dbReference type="Pfam" id="PF01547">
    <property type="entry name" value="SBP_bac_1"/>
    <property type="match status" value="1"/>
</dbReference>
<dbReference type="SUPFAM" id="SSF53850">
    <property type="entry name" value="Periplasmic binding protein-like II"/>
    <property type="match status" value="1"/>
</dbReference>
<protein>
    <submittedName>
        <fullName evidence="2">Extracellular solute-binding protein</fullName>
    </submittedName>
</protein>
<evidence type="ECO:0000313" key="2">
    <source>
        <dbReference type="EMBL" id="WDH80994.1"/>
    </source>
</evidence>
<feature type="signal peptide" evidence="1">
    <location>
        <begin position="1"/>
        <end position="20"/>
    </location>
</feature>
<evidence type="ECO:0000313" key="3">
    <source>
        <dbReference type="EMBL" id="WDI00708.1"/>
    </source>
</evidence>